<protein>
    <submittedName>
        <fullName evidence="6">RNA polymerase III RPC4, putative</fullName>
    </submittedName>
</protein>
<gene>
    <name evidence="6" type="ORF">TEOVI_000244000</name>
</gene>
<reference evidence="6" key="1">
    <citation type="submission" date="2016-09" db="EMBL/GenBank/DDBJ databases">
        <authorList>
            <person name="Hebert L."/>
            <person name="Moumen B."/>
        </authorList>
    </citation>
    <scope>NUCLEOTIDE SEQUENCE [LARGE SCALE GENOMIC DNA]</scope>
    <source>
        <strain evidence="6">OVI</strain>
    </source>
</reference>
<dbReference type="VEuPathDB" id="TriTrypDB:TEOVI_000244000"/>
<evidence type="ECO:0000256" key="5">
    <source>
        <dbReference type="SAM" id="MobiDB-lite"/>
    </source>
</evidence>
<dbReference type="PANTHER" id="PTHR13408">
    <property type="entry name" value="DNA-DIRECTED RNA POLYMERASE III"/>
    <property type="match status" value="1"/>
</dbReference>
<feature type="region of interest" description="Disordered" evidence="5">
    <location>
        <begin position="1"/>
        <end position="29"/>
    </location>
</feature>
<dbReference type="GeneID" id="92376380"/>
<evidence type="ECO:0000256" key="1">
    <source>
        <dbReference type="ARBA" id="ARBA00004123"/>
    </source>
</evidence>
<evidence type="ECO:0000256" key="3">
    <source>
        <dbReference type="ARBA" id="ARBA00023163"/>
    </source>
</evidence>
<keyword evidence="3" id="KW-0804">Transcription</keyword>
<dbReference type="RefSeq" id="XP_067081620.1">
    <property type="nucleotide sequence ID" value="XM_067225519.1"/>
</dbReference>
<dbReference type="Proteomes" id="UP000195570">
    <property type="component" value="Unassembled WGS sequence"/>
</dbReference>
<keyword evidence="7" id="KW-1185">Reference proteome</keyword>
<dbReference type="GO" id="GO:0042797">
    <property type="term" value="P:tRNA transcription by RNA polymerase III"/>
    <property type="evidence" value="ECO:0007669"/>
    <property type="project" value="TreeGrafter"/>
</dbReference>
<comment type="subcellular location">
    <subcellularLocation>
        <location evidence="1">Nucleus</location>
    </subcellularLocation>
</comment>
<dbReference type="EMBL" id="CZPT02001527">
    <property type="protein sequence ID" value="SCU70865.1"/>
    <property type="molecule type" value="Genomic_DNA"/>
</dbReference>
<dbReference type="AlphaFoldDB" id="A0A1G4IEX6"/>
<name>A0A1G4IEX6_TRYEQ</name>
<accession>A0A1G4IEX6</accession>
<evidence type="ECO:0000313" key="6">
    <source>
        <dbReference type="EMBL" id="SCU70865.1"/>
    </source>
</evidence>
<dbReference type="GO" id="GO:0003677">
    <property type="term" value="F:DNA binding"/>
    <property type="evidence" value="ECO:0007669"/>
    <property type="project" value="InterPro"/>
</dbReference>
<evidence type="ECO:0000313" key="7">
    <source>
        <dbReference type="Proteomes" id="UP000195570"/>
    </source>
</evidence>
<evidence type="ECO:0000256" key="4">
    <source>
        <dbReference type="ARBA" id="ARBA00023242"/>
    </source>
</evidence>
<dbReference type="GO" id="GO:0005666">
    <property type="term" value="C:RNA polymerase III complex"/>
    <property type="evidence" value="ECO:0007669"/>
    <property type="project" value="InterPro"/>
</dbReference>
<dbReference type="PANTHER" id="PTHR13408:SF0">
    <property type="entry name" value="DNA-DIRECTED RNA POLYMERASE III SUBUNIT RPC4"/>
    <property type="match status" value="1"/>
</dbReference>
<evidence type="ECO:0000256" key="2">
    <source>
        <dbReference type="ARBA" id="ARBA00022478"/>
    </source>
</evidence>
<keyword evidence="4" id="KW-0539">Nucleus</keyword>
<sequence length="326" mass="35455">MPPKVPNLKFKPRHIVRAKEEPDVSESPTALDNLSFVQLERLRLQQEAALQQEQKEREQQLYSAQQHVANGVSSAPSGALHNAGAATPGGSERLRGFGRVAVAAAAVRALTRDFSNLPPTSEHLPENTMSSVLEMESENPATTVYRPTPLDSNVSAEPKHEAEFSVEGDVKVPVAETGNDGIAFLKGYEKELKSSRQDNLRFDRDVLHASANALDVEADVGRRNVGELVWFQLPRFQADPPFRLSNLPPGKVGEIKVYKSGRMIMEIGGVCYDVAVEGYSAVGTEACNVVSAVTPAQQPTDMARCYQLGLLSKKLVCTPSINVDAH</sequence>
<dbReference type="Pfam" id="PF05132">
    <property type="entry name" value="RNA_pol_Rpc4"/>
    <property type="match status" value="1"/>
</dbReference>
<proteinExistence type="predicted"/>
<comment type="caution">
    <text evidence="6">The sequence shown here is derived from an EMBL/GenBank/DDBJ whole genome shotgun (WGS) entry which is preliminary data.</text>
</comment>
<dbReference type="InterPro" id="IPR007811">
    <property type="entry name" value="RPC4"/>
</dbReference>
<keyword evidence="2" id="KW-0240">DNA-directed RNA polymerase</keyword>
<organism evidence="6 7">
    <name type="scientific">Trypanosoma equiperdum</name>
    <dbReference type="NCBI Taxonomy" id="5694"/>
    <lineage>
        <taxon>Eukaryota</taxon>
        <taxon>Discoba</taxon>
        <taxon>Euglenozoa</taxon>
        <taxon>Kinetoplastea</taxon>
        <taxon>Metakinetoplastina</taxon>
        <taxon>Trypanosomatida</taxon>
        <taxon>Trypanosomatidae</taxon>
        <taxon>Trypanosoma</taxon>
    </lineage>
</organism>